<accession>A0A931GN69</accession>
<dbReference type="EMBL" id="JADOUA010000001">
    <property type="protein sequence ID" value="MBG6092675.1"/>
    <property type="molecule type" value="Genomic_DNA"/>
</dbReference>
<dbReference type="Proteomes" id="UP000614047">
    <property type="component" value="Unassembled WGS sequence"/>
</dbReference>
<reference evidence="1" key="1">
    <citation type="submission" date="2020-11" db="EMBL/GenBank/DDBJ databases">
        <title>Sequencing the genomes of 1000 actinobacteria strains.</title>
        <authorList>
            <person name="Klenk H.-P."/>
        </authorList>
    </citation>
    <scope>NUCLEOTIDE SEQUENCE</scope>
    <source>
        <strain evidence="1">DSM 43175</strain>
    </source>
</reference>
<dbReference type="AlphaFoldDB" id="A0A931GN69"/>
<sequence length="71" mass="8100">MEARFGDDHIAMSVFVFDDEMLVTPQLANLVGHDSPMLHVQRCQDDGLFDRFAFHVAELWEAGRPIKDLPT</sequence>
<protein>
    <submittedName>
        <fullName evidence="1">Uncharacterized protein</fullName>
    </submittedName>
</protein>
<organism evidence="1 2">
    <name type="scientific">Actinomadura viridis</name>
    <dbReference type="NCBI Taxonomy" id="58110"/>
    <lineage>
        <taxon>Bacteria</taxon>
        <taxon>Bacillati</taxon>
        <taxon>Actinomycetota</taxon>
        <taxon>Actinomycetes</taxon>
        <taxon>Streptosporangiales</taxon>
        <taxon>Thermomonosporaceae</taxon>
        <taxon>Actinomadura</taxon>
    </lineage>
</organism>
<dbReference type="RefSeq" id="WP_197014827.1">
    <property type="nucleotide sequence ID" value="NZ_BAABES010000009.1"/>
</dbReference>
<name>A0A931GN69_9ACTN</name>
<evidence type="ECO:0000313" key="2">
    <source>
        <dbReference type="Proteomes" id="UP000614047"/>
    </source>
</evidence>
<comment type="caution">
    <text evidence="1">The sequence shown here is derived from an EMBL/GenBank/DDBJ whole genome shotgun (WGS) entry which is preliminary data.</text>
</comment>
<gene>
    <name evidence="1" type="ORF">IW256_006788</name>
</gene>
<keyword evidence="2" id="KW-1185">Reference proteome</keyword>
<evidence type="ECO:0000313" key="1">
    <source>
        <dbReference type="EMBL" id="MBG6092675.1"/>
    </source>
</evidence>
<proteinExistence type="predicted"/>